<dbReference type="InterPro" id="IPR021109">
    <property type="entry name" value="Peptidase_aspartic_dom_sf"/>
</dbReference>
<accession>A0AAV5FR09</accession>
<comment type="caution">
    <text evidence="1">The sequence shown here is derived from an EMBL/GenBank/DDBJ whole genome shotgun (WGS) entry which is preliminary data.</text>
</comment>
<keyword evidence="2" id="KW-1185">Reference proteome</keyword>
<dbReference type="EMBL" id="BQKI01000093">
    <property type="protein sequence ID" value="GJN37190.1"/>
    <property type="molecule type" value="Genomic_DNA"/>
</dbReference>
<protein>
    <submittedName>
        <fullName evidence="1">Uncharacterized protein</fullName>
    </submittedName>
</protein>
<organism evidence="1 2">
    <name type="scientific">Eleusine coracana subsp. coracana</name>
    <dbReference type="NCBI Taxonomy" id="191504"/>
    <lineage>
        <taxon>Eukaryota</taxon>
        <taxon>Viridiplantae</taxon>
        <taxon>Streptophyta</taxon>
        <taxon>Embryophyta</taxon>
        <taxon>Tracheophyta</taxon>
        <taxon>Spermatophyta</taxon>
        <taxon>Magnoliopsida</taxon>
        <taxon>Liliopsida</taxon>
        <taxon>Poales</taxon>
        <taxon>Poaceae</taxon>
        <taxon>PACMAD clade</taxon>
        <taxon>Chloridoideae</taxon>
        <taxon>Cynodonteae</taxon>
        <taxon>Eleusininae</taxon>
        <taxon>Eleusine</taxon>
    </lineage>
</organism>
<dbReference type="AlphaFoldDB" id="A0AAV5FR09"/>
<reference evidence="1" key="2">
    <citation type="submission" date="2021-12" db="EMBL/GenBank/DDBJ databases">
        <title>Resequencing data analysis of finger millet.</title>
        <authorList>
            <person name="Hatakeyama M."/>
            <person name="Aluri S."/>
            <person name="Balachadran M.T."/>
            <person name="Sivarajan S.R."/>
            <person name="Poveda L."/>
            <person name="Shimizu-Inatsugi R."/>
            <person name="Schlapbach R."/>
            <person name="Sreeman S.M."/>
            <person name="Shimizu K.K."/>
        </authorList>
    </citation>
    <scope>NUCLEOTIDE SEQUENCE</scope>
</reference>
<dbReference type="Gene3D" id="2.40.70.10">
    <property type="entry name" value="Acid Proteases"/>
    <property type="match status" value="1"/>
</dbReference>
<evidence type="ECO:0000313" key="2">
    <source>
        <dbReference type="Proteomes" id="UP001054889"/>
    </source>
</evidence>
<sequence>MEFCDPEEDEKDVLRKTIKGVLKRLYRVTSKSTMLHCAPNTKPKYPICTEQGPSPTLRELSLPSPDVLVPQSSDEKVTASSYVLSPIIISMAEANKFFGAKEENPYTHKIWTHFAKYSIMKECLRIFTGGCFSHSLWEKKPKNGTKQHLEKQKKLRREVVNFLQKDEESFTEAWTRFQTLLKQGPDLGIEENMCAQTFYMARNKASRMHLDGSAGGSFLRLTAKAGIELLGKIAENEALHKHWEEYLEPNWQYPEVMQKEESPVKQIMMQLDEFELDEFELMDIIPIDFSRELLNRRRSFSPQDASRAGIAYNFLSNRLKSEIFDQEIIGRVLGKLYKDDIELDGTEVKQAKRLLDTCFEPSPYEGLCGVYDLGLAEEEEEEPYIPCEISGKKFLKALYDFGSRVNLMTHNAFMNMPYETQQRLTGTELELIMANGGKTKPLGVIKNVEIEISSKIILEFYPEEDEKIGMDMGDPLDHILHGTDKHTASADRCDSCAIRLNQENPADRHDACIDRLNQGNPDFEPLGELDPDEVPKVEQKELPKEIRYEYLG</sequence>
<gene>
    <name evidence="1" type="primary">gb26118</name>
    <name evidence="1" type="ORF">PR202_gb26118</name>
</gene>
<proteinExistence type="predicted"/>
<reference evidence="1" key="1">
    <citation type="journal article" date="2018" name="DNA Res.">
        <title>Multiple hybrid de novo genome assembly of finger millet, an orphan allotetraploid crop.</title>
        <authorList>
            <person name="Hatakeyama M."/>
            <person name="Aluri S."/>
            <person name="Balachadran M.T."/>
            <person name="Sivarajan S.R."/>
            <person name="Patrignani A."/>
            <person name="Gruter S."/>
            <person name="Poveda L."/>
            <person name="Shimizu-Inatsugi R."/>
            <person name="Baeten J."/>
            <person name="Francoijs K.J."/>
            <person name="Nataraja K.N."/>
            <person name="Reddy Y.A.N."/>
            <person name="Phadnis S."/>
            <person name="Ravikumar R.L."/>
            <person name="Schlapbach R."/>
            <person name="Sreeman S.M."/>
            <person name="Shimizu K.K."/>
        </authorList>
    </citation>
    <scope>NUCLEOTIDE SEQUENCE</scope>
</reference>
<dbReference type="Proteomes" id="UP001054889">
    <property type="component" value="Unassembled WGS sequence"/>
</dbReference>
<evidence type="ECO:0000313" key="1">
    <source>
        <dbReference type="EMBL" id="GJN37190.1"/>
    </source>
</evidence>
<name>A0AAV5FR09_ELECO</name>